<feature type="non-terminal residue" evidence="1">
    <location>
        <position position="1"/>
    </location>
</feature>
<organism evidence="1">
    <name type="scientific">Nothobranchius korthausae</name>
    <dbReference type="NCBI Taxonomy" id="1143690"/>
    <lineage>
        <taxon>Eukaryota</taxon>
        <taxon>Metazoa</taxon>
        <taxon>Chordata</taxon>
        <taxon>Craniata</taxon>
        <taxon>Vertebrata</taxon>
        <taxon>Euteleostomi</taxon>
        <taxon>Actinopterygii</taxon>
        <taxon>Neopterygii</taxon>
        <taxon>Teleostei</taxon>
        <taxon>Neoteleostei</taxon>
        <taxon>Acanthomorphata</taxon>
        <taxon>Ovalentaria</taxon>
        <taxon>Atherinomorphae</taxon>
        <taxon>Cyprinodontiformes</taxon>
        <taxon>Nothobranchiidae</taxon>
        <taxon>Nothobranchius</taxon>
    </lineage>
</organism>
<dbReference type="EMBL" id="HAEB01003012">
    <property type="protein sequence ID" value="SBQ49539.1"/>
    <property type="molecule type" value="Transcribed_RNA"/>
</dbReference>
<reference evidence="1" key="1">
    <citation type="submission" date="2016-05" db="EMBL/GenBank/DDBJ databases">
        <authorList>
            <person name="Lavstsen T."/>
            <person name="Jespersen J.S."/>
        </authorList>
    </citation>
    <scope>NUCLEOTIDE SEQUENCE</scope>
    <source>
        <tissue evidence="1">Brain</tissue>
    </source>
</reference>
<reference evidence="1" key="2">
    <citation type="submission" date="2016-06" db="EMBL/GenBank/DDBJ databases">
        <title>The genome of a short-lived fish provides insights into sex chromosome evolution and the genetic control of aging.</title>
        <authorList>
            <person name="Reichwald K."/>
            <person name="Felder M."/>
            <person name="Petzold A."/>
            <person name="Koch P."/>
            <person name="Groth M."/>
            <person name="Platzer M."/>
        </authorList>
    </citation>
    <scope>NUCLEOTIDE SEQUENCE</scope>
    <source>
        <tissue evidence="1">Brain</tissue>
    </source>
</reference>
<gene>
    <name evidence="1" type="primary">Nfu_g_1_003790</name>
</gene>
<name>A0A1A8EUK7_9TELE</name>
<feature type="non-terminal residue" evidence="1">
    <location>
        <position position="36"/>
    </location>
</feature>
<proteinExistence type="predicted"/>
<sequence length="36" mass="4240">IKMSFIQCDLFVELALQIIQDSPDMEFPLVLYNHDI</sequence>
<accession>A0A1A8EUK7</accession>
<protein>
    <submittedName>
        <fullName evidence="1">Uncharacterized protein</fullName>
    </submittedName>
</protein>
<dbReference type="AlphaFoldDB" id="A0A1A8EUK7"/>
<evidence type="ECO:0000313" key="1">
    <source>
        <dbReference type="EMBL" id="SBQ49539.1"/>
    </source>
</evidence>